<evidence type="ECO:0000313" key="2">
    <source>
        <dbReference type="EMBL" id="PLW35666.1"/>
    </source>
</evidence>
<accession>A0A2N5UD82</accession>
<name>A0A2N5UD82_9BASI</name>
<feature type="region of interest" description="Disordered" evidence="1">
    <location>
        <begin position="1"/>
        <end position="121"/>
    </location>
</feature>
<feature type="compositionally biased region" description="Polar residues" evidence="1">
    <location>
        <begin position="824"/>
        <end position="855"/>
    </location>
</feature>
<keyword evidence="3" id="KW-1185">Reference proteome</keyword>
<feature type="region of interest" description="Disordered" evidence="1">
    <location>
        <begin position="146"/>
        <end position="243"/>
    </location>
</feature>
<gene>
    <name evidence="2" type="ORF">PCANC_13842</name>
</gene>
<feature type="compositionally biased region" description="Polar residues" evidence="1">
    <location>
        <begin position="103"/>
        <end position="112"/>
    </location>
</feature>
<dbReference type="EMBL" id="PGCJ01000253">
    <property type="protein sequence ID" value="PLW35666.1"/>
    <property type="molecule type" value="Genomic_DNA"/>
</dbReference>
<feature type="compositionally biased region" description="Basic and acidic residues" evidence="1">
    <location>
        <begin position="538"/>
        <end position="548"/>
    </location>
</feature>
<comment type="caution">
    <text evidence="2">The sequence shown here is derived from an EMBL/GenBank/DDBJ whole genome shotgun (WGS) entry which is preliminary data.</text>
</comment>
<evidence type="ECO:0000313" key="3">
    <source>
        <dbReference type="Proteomes" id="UP000235388"/>
    </source>
</evidence>
<feature type="region of interest" description="Disordered" evidence="1">
    <location>
        <begin position="459"/>
        <end position="634"/>
    </location>
</feature>
<feature type="region of interest" description="Disordered" evidence="1">
    <location>
        <begin position="367"/>
        <end position="434"/>
    </location>
</feature>
<sequence length="930" mass="98727">MPPSHPSIAFNNESEPSILDEEMDYSHVGDPPTTNLSMITELSEPSPEAHFPHSLPRSPLSQTWPAQQSAPIPEESDVEELTAEQNEPTPKAYLSHSLPRPPLSQTRPTQPSAPIPEESDLDELTAVQDSAAGAKISGVQPLGFVVTGSIPSDIIGSKSQPADSIRSHKSMSHLADRKSGPLYQTGQATATRIGPKKVVIPHGYSSPAEPEDSEQGDDSQSHPDDEEPTAVAPELNQSPATEKFNTISTHIFTAPYLSSPVVISHVAQESEARSPTSQIDFQTKTSLPSGNNSDLPPEPLDAPGFTDKPIHPDLPRSEHAAIESREVKMNVSPGAAAHELKEPPVTTLDQSKDFISTCVASNPSVYLQPQRSKIKADTPAPETISSAAYSGRDEIGERFTAVPTRGPPSEDFDSDGVGDPATAPEGTHLGKLDSQRRPVIFALFSSNFLNVSPKAIPQNRLQMAEHEDWSEGNSSEAKTSEPRPACSSIGHFAAELSLPLEPTDDNGPVQRHDATTVSYAGPEETPTSGLEPSTSRSIGRDDIAEPENRTSISLHPNPLTEIVAPIAEASDDAPFQGSTTPDLTGRNKVPLEGLMSPTADASSALLESKPATDESESDVANDEEAPKVDPTDLVEPLVARQLDLTSKKQDPVFDKPYVANAELDPVFDESYVSNSEEEPEFLPDHAVQQPVVEDRDSNSDAIFDSAGHAQDTEADTQYYPEPATATITDANSAEPEGTVEAEPLPRDTGVVHNLRPISPEAEGSSNGEQSDSLLTKTAAGPSHEHTGLAKAVTAFQVADGAEPVLARSAPFSNKGKVDIPTAAHSDSTETGASSIPSNFSPERQASDNGSVNNVQDAACAADAGPETTLISEYLVNPTPHTHASESSSSEDDLDVSHTLDASLIHPSNATELPMSASNAHLFDLQPSRAV</sequence>
<organism evidence="2 3">
    <name type="scientific">Puccinia coronata f. sp. avenae</name>
    <dbReference type="NCBI Taxonomy" id="200324"/>
    <lineage>
        <taxon>Eukaryota</taxon>
        <taxon>Fungi</taxon>
        <taxon>Dikarya</taxon>
        <taxon>Basidiomycota</taxon>
        <taxon>Pucciniomycotina</taxon>
        <taxon>Pucciniomycetes</taxon>
        <taxon>Pucciniales</taxon>
        <taxon>Pucciniaceae</taxon>
        <taxon>Puccinia</taxon>
    </lineage>
</organism>
<feature type="compositionally biased region" description="Polar residues" evidence="1">
    <location>
        <begin position="525"/>
        <end position="537"/>
    </location>
</feature>
<feature type="region of interest" description="Disordered" evidence="1">
    <location>
        <begin position="803"/>
        <end position="930"/>
    </location>
</feature>
<dbReference type="Proteomes" id="UP000235388">
    <property type="component" value="Unassembled WGS sequence"/>
</dbReference>
<dbReference type="STRING" id="200324.A0A2N5UD82"/>
<proteinExistence type="predicted"/>
<feature type="compositionally biased region" description="Polar residues" evidence="1">
    <location>
        <begin position="905"/>
        <end position="918"/>
    </location>
</feature>
<feature type="region of interest" description="Disordered" evidence="1">
    <location>
        <begin position="267"/>
        <end position="348"/>
    </location>
</feature>
<evidence type="ECO:0000256" key="1">
    <source>
        <dbReference type="SAM" id="MobiDB-lite"/>
    </source>
</evidence>
<feature type="compositionally biased region" description="Polar residues" evidence="1">
    <location>
        <begin position="763"/>
        <end position="775"/>
    </location>
</feature>
<feature type="compositionally biased region" description="Acidic residues" evidence="1">
    <location>
        <begin position="613"/>
        <end position="623"/>
    </location>
</feature>
<dbReference type="AlphaFoldDB" id="A0A2N5UD82"/>
<feature type="compositionally biased region" description="Polar residues" evidence="1">
    <location>
        <begin position="59"/>
        <end position="70"/>
    </location>
</feature>
<reference evidence="2 3" key="1">
    <citation type="submission" date="2017-11" db="EMBL/GenBank/DDBJ databases">
        <title>De novo assembly and phasing of dikaryotic genomes from two isolates of Puccinia coronata f. sp. avenae, the causal agent of oat crown rust.</title>
        <authorList>
            <person name="Miller M.E."/>
            <person name="Zhang Y."/>
            <person name="Omidvar V."/>
            <person name="Sperschneider J."/>
            <person name="Schwessinger B."/>
            <person name="Raley C."/>
            <person name="Palmer J.M."/>
            <person name="Garnica D."/>
            <person name="Upadhyaya N."/>
            <person name="Rathjen J."/>
            <person name="Taylor J.M."/>
            <person name="Park R.F."/>
            <person name="Dodds P.N."/>
            <person name="Hirsch C.D."/>
            <person name="Kianian S.F."/>
            <person name="Figueroa M."/>
        </authorList>
    </citation>
    <scope>NUCLEOTIDE SEQUENCE [LARGE SCALE GENOMIC DNA]</scope>
    <source>
        <strain evidence="2">12NC29</strain>
    </source>
</reference>
<feature type="compositionally biased region" description="Polar residues" evidence="1">
    <location>
        <begin position="273"/>
        <end position="294"/>
    </location>
</feature>
<protein>
    <submittedName>
        <fullName evidence="2">Uncharacterized protein</fullName>
    </submittedName>
</protein>
<feature type="region of interest" description="Disordered" evidence="1">
    <location>
        <begin position="670"/>
        <end position="787"/>
    </location>
</feature>
<feature type="compositionally biased region" description="Basic and acidic residues" evidence="1">
    <location>
        <begin position="308"/>
        <end position="328"/>
    </location>
</feature>